<organism evidence="1 2">
    <name type="scientific">Neolentinus lepideus HHB14362 ss-1</name>
    <dbReference type="NCBI Taxonomy" id="1314782"/>
    <lineage>
        <taxon>Eukaryota</taxon>
        <taxon>Fungi</taxon>
        <taxon>Dikarya</taxon>
        <taxon>Basidiomycota</taxon>
        <taxon>Agaricomycotina</taxon>
        <taxon>Agaricomycetes</taxon>
        <taxon>Gloeophyllales</taxon>
        <taxon>Gloeophyllaceae</taxon>
        <taxon>Neolentinus</taxon>
    </lineage>
</organism>
<evidence type="ECO:0000313" key="1">
    <source>
        <dbReference type="EMBL" id="KZT22390.1"/>
    </source>
</evidence>
<dbReference type="Proteomes" id="UP000076761">
    <property type="component" value="Unassembled WGS sequence"/>
</dbReference>
<protein>
    <submittedName>
        <fullName evidence="1">Uncharacterized protein</fullName>
    </submittedName>
</protein>
<sequence>MCELYQCPVGPNGYPSLLLRHPEACICSSGSQYSQGTTTATSWPLGNVPTPANEVLSSQPVPHPNTAFLYGETDTSRRSRLLEFMFEVLQILKYLYCHERLDFAADWVANSADLQEVFEPPEEQV</sequence>
<keyword evidence="2" id="KW-1185">Reference proteome</keyword>
<dbReference type="EMBL" id="KV425596">
    <property type="protein sequence ID" value="KZT22390.1"/>
    <property type="molecule type" value="Genomic_DNA"/>
</dbReference>
<evidence type="ECO:0000313" key="2">
    <source>
        <dbReference type="Proteomes" id="UP000076761"/>
    </source>
</evidence>
<name>A0A165QG41_9AGAM</name>
<dbReference type="AlphaFoldDB" id="A0A165QG41"/>
<dbReference type="OrthoDB" id="3241084at2759"/>
<dbReference type="InParanoid" id="A0A165QG41"/>
<gene>
    <name evidence="1" type="ORF">NEOLEDRAFT_1138069</name>
</gene>
<reference evidence="1 2" key="1">
    <citation type="journal article" date="2016" name="Mol. Biol. Evol.">
        <title>Comparative Genomics of Early-Diverging Mushroom-Forming Fungi Provides Insights into the Origins of Lignocellulose Decay Capabilities.</title>
        <authorList>
            <person name="Nagy L.G."/>
            <person name="Riley R."/>
            <person name="Tritt A."/>
            <person name="Adam C."/>
            <person name="Daum C."/>
            <person name="Floudas D."/>
            <person name="Sun H."/>
            <person name="Yadav J.S."/>
            <person name="Pangilinan J."/>
            <person name="Larsson K.H."/>
            <person name="Matsuura K."/>
            <person name="Barry K."/>
            <person name="Labutti K."/>
            <person name="Kuo R."/>
            <person name="Ohm R.A."/>
            <person name="Bhattacharya S.S."/>
            <person name="Shirouzu T."/>
            <person name="Yoshinaga Y."/>
            <person name="Martin F.M."/>
            <person name="Grigoriev I.V."/>
            <person name="Hibbett D.S."/>
        </authorList>
    </citation>
    <scope>NUCLEOTIDE SEQUENCE [LARGE SCALE GENOMIC DNA]</scope>
    <source>
        <strain evidence="1 2">HHB14362 ss-1</strain>
    </source>
</reference>
<proteinExistence type="predicted"/>
<accession>A0A165QG41</accession>